<keyword evidence="1" id="KW-0238">DNA-binding</keyword>
<dbReference type="SUPFAM" id="SSF47413">
    <property type="entry name" value="lambda repressor-like DNA-binding domains"/>
    <property type="match status" value="1"/>
</dbReference>
<keyword evidence="2" id="KW-0472">Membrane</keyword>
<comment type="caution">
    <text evidence="4">The sequence shown here is derived from an EMBL/GenBank/DDBJ whole genome shotgun (WGS) entry which is preliminary data.</text>
</comment>
<dbReference type="InterPro" id="IPR001387">
    <property type="entry name" value="Cro/C1-type_HTH"/>
</dbReference>
<evidence type="ECO:0000313" key="4">
    <source>
        <dbReference type="EMBL" id="MSS40537.1"/>
    </source>
</evidence>
<feature type="transmembrane region" description="Helical" evidence="2">
    <location>
        <begin position="88"/>
        <end position="109"/>
    </location>
</feature>
<gene>
    <name evidence="4" type="ORF">FYJ37_09250</name>
</gene>
<proteinExistence type="predicted"/>
<dbReference type="Proteomes" id="UP000462363">
    <property type="component" value="Unassembled WGS sequence"/>
</dbReference>
<keyword evidence="2" id="KW-0812">Transmembrane</keyword>
<dbReference type="RefSeq" id="WP_154322900.1">
    <property type="nucleotide sequence ID" value="NZ_CP045695.1"/>
</dbReference>
<dbReference type="PANTHER" id="PTHR46558:SF4">
    <property type="entry name" value="DNA-BIDING PHAGE PROTEIN"/>
    <property type="match status" value="1"/>
</dbReference>
<evidence type="ECO:0000256" key="1">
    <source>
        <dbReference type="ARBA" id="ARBA00023125"/>
    </source>
</evidence>
<evidence type="ECO:0000256" key="2">
    <source>
        <dbReference type="SAM" id="Phobius"/>
    </source>
</evidence>
<dbReference type="GO" id="GO:0003677">
    <property type="term" value="F:DNA binding"/>
    <property type="evidence" value="ECO:0007669"/>
    <property type="project" value="UniProtKB-KW"/>
</dbReference>
<dbReference type="Gene3D" id="1.10.260.40">
    <property type="entry name" value="lambda repressor-like DNA-binding domains"/>
    <property type="match status" value="1"/>
</dbReference>
<protein>
    <submittedName>
        <fullName evidence="4">Helix-turn-helix domain-containing protein</fullName>
    </submittedName>
</protein>
<dbReference type="PROSITE" id="PS50943">
    <property type="entry name" value="HTH_CROC1"/>
    <property type="match status" value="1"/>
</dbReference>
<organism evidence="4 5">
    <name type="scientific">Clostridium scindens (strain JCM 10418 / VPI 12708)</name>
    <dbReference type="NCBI Taxonomy" id="29347"/>
    <lineage>
        <taxon>Bacteria</taxon>
        <taxon>Bacillati</taxon>
        <taxon>Bacillota</taxon>
        <taxon>Clostridia</taxon>
        <taxon>Lachnospirales</taxon>
        <taxon>Lachnospiraceae</taxon>
    </lineage>
</organism>
<evidence type="ECO:0000313" key="5">
    <source>
        <dbReference type="Proteomes" id="UP000462363"/>
    </source>
</evidence>
<dbReference type="Pfam" id="PF01381">
    <property type="entry name" value="HTH_3"/>
    <property type="match status" value="1"/>
</dbReference>
<feature type="transmembrane region" description="Helical" evidence="2">
    <location>
        <begin position="212"/>
        <end position="232"/>
    </location>
</feature>
<reference evidence="4 5" key="1">
    <citation type="submission" date="2019-08" db="EMBL/GenBank/DDBJ databases">
        <title>In-depth cultivation of the pig gut microbiome towards novel bacterial diversity and tailored functional studies.</title>
        <authorList>
            <person name="Wylensek D."/>
            <person name="Hitch T.C.A."/>
            <person name="Clavel T."/>
        </authorList>
    </citation>
    <scope>NUCLEOTIDE SEQUENCE [LARGE SCALE GENOMIC DNA]</scope>
    <source>
        <strain evidence="4 5">BL-389-WT-3D</strain>
    </source>
</reference>
<accession>A0A844F9D4</accession>
<evidence type="ECO:0000259" key="3">
    <source>
        <dbReference type="PROSITE" id="PS50943"/>
    </source>
</evidence>
<dbReference type="InterPro" id="IPR010982">
    <property type="entry name" value="Lambda_DNA-bd_dom_sf"/>
</dbReference>
<dbReference type="EMBL" id="VUMB01000016">
    <property type="protein sequence ID" value="MSS40537.1"/>
    <property type="molecule type" value="Genomic_DNA"/>
</dbReference>
<feature type="transmembrane region" description="Helical" evidence="2">
    <location>
        <begin position="164"/>
        <end position="184"/>
    </location>
</feature>
<dbReference type="SMART" id="SM00530">
    <property type="entry name" value="HTH_XRE"/>
    <property type="match status" value="1"/>
</dbReference>
<keyword evidence="2" id="KW-1133">Transmembrane helix</keyword>
<feature type="domain" description="HTH cro/C1-type" evidence="3">
    <location>
        <begin position="8"/>
        <end position="62"/>
    </location>
</feature>
<sequence>MAAFSENLQFYRKKADMTQEELAERMEVSRQTISKWESGATYPEMEKILQLCEMFRCDMDTLIRGDATESFAEDNAQYDQHKNEFSKAVAFGVGFILLGVTIYEFLMGIRVSESYANMLFLIMCVVSVLLFVVHGLKDEEFRRRYPVIENVYTTEEIDKFHKKYINVVAVAIGLILCGVIYEGFVEGMQLPARFEEDIFFFLLGFVGNYWNISWIAFPVGGLLCGIVSIILAKE</sequence>
<dbReference type="CDD" id="cd00093">
    <property type="entry name" value="HTH_XRE"/>
    <property type="match status" value="1"/>
</dbReference>
<feature type="transmembrane region" description="Helical" evidence="2">
    <location>
        <begin position="115"/>
        <end position="136"/>
    </location>
</feature>
<dbReference type="AlphaFoldDB" id="A0A844F9D4"/>
<name>A0A844F9D4_CLOSV</name>
<dbReference type="PANTHER" id="PTHR46558">
    <property type="entry name" value="TRACRIPTIONAL REGULATORY PROTEIN-RELATED-RELATED"/>
    <property type="match status" value="1"/>
</dbReference>